<dbReference type="RefSeq" id="XP_041152440.1">
    <property type="nucleotide sequence ID" value="XM_041308239.1"/>
</dbReference>
<keyword evidence="2" id="KW-1185">Reference proteome</keyword>
<dbReference type="Proteomes" id="UP000719766">
    <property type="component" value="Unassembled WGS sequence"/>
</dbReference>
<sequence>MRRLFFALKAILATVVGIGLANLIARRPRLSDSSFFKGIALSHDLALQIDFGEPVWMRIDQTAHYRADTDEGGEEFAKLVPRGGHTVPIKDAETGESRISTRWRSFTSSSAWALSVTTTQKCAPRRQSLVTA</sequence>
<dbReference type="EMBL" id="JABBWE010000123">
    <property type="protein sequence ID" value="KAG1784955.1"/>
    <property type="molecule type" value="Genomic_DNA"/>
</dbReference>
<comment type="caution">
    <text evidence="1">The sequence shown here is derived from an EMBL/GenBank/DDBJ whole genome shotgun (WGS) entry which is preliminary data.</text>
</comment>
<evidence type="ECO:0000313" key="1">
    <source>
        <dbReference type="EMBL" id="KAG1784955.1"/>
    </source>
</evidence>
<protein>
    <submittedName>
        <fullName evidence="1">Uncharacterized protein</fullName>
    </submittedName>
</protein>
<dbReference type="OrthoDB" id="3687641at2759"/>
<dbReference type="AlphaFoldDB" id="A0A9P7AB83"/>
<name>A0A9P7AB83_9AGAM</name>
<evidence type="ECO:0000313" key="2">
    <source>
        <dbReference type="Proteomes" id="UP000719766"/>
    </source>
</evidence>
<proteinExistence type="predicted"/>
<accession>A0A9P7AB83</accession>
<gene>
    <name evidence="1" type="ORF">HD556DRAFT_1460968</name>
</gene>
<dbReference type="GeneID" id="64602003"/>
<reference evidence="1" key="1">
    <citation type="journal article" date="2020" name="New Phytol.">
        <title>Comparative genomics reveals dynamic genome evolution in host specialist ectomycorrhizal fungi.</title>
        <authorList>
            <person name="Lofgren L.A."/>
            <person name="Nguyen N.H."/>
            <person name="Vilgalys R."/>
            <person name="Ruytinx J."/>
            <person name="Liao H.L."/>
            <person name="Branco S."/>
            <person name="Kuo A."/>
            <person name="LaButti K."/>
            <person name="Lipzen A."/>
            <person name="Andreopoulos W."/>
            <person name="Pangilinan J."/>
            <person name="Riley R."/>
            <person name="Hundley H."/>
            <person name="Na H."/>
            <person name="Barry K."/>
            <person name="Grigoriev I.V."/>
            <person name="Stajich J.E."/>
            <person name="Kennedy P.G."/>
        </authorList>
    </citation>
    <scope>NUCLEOTIDE SEQUENCE</scope>
    <source>
        <strain evidence="1">S12</strain>
    </source>
</reference>
<organism evidence="1 2">
    <name type="scientific">Suillus plorans</name>
    <dbReference type="NCBI Taxonomy" id="116603"/>
    <lineage>
        <taxon>Eukaryota</taxon>
        <taxon>Fungi</taxon>
        <taxon>Dikarya</taxon>
        <taxon>Basidiomycota</taxon>
        <taxon>Agaricomycotina</taxon>
        <taxon>Agaricomycetes</taxon>
        <taxon>Agaricomycetidae</taxon>
        <taxon>Boletales</taxon>
        <taxon>Suillineae</taxon>
        <taxon>Suillaceae</taxon>
        <taxon>Suillus</taxon>
    </lineage>
</organism>